<dbReference type="Proteomes" id="UP000224974">
    <property type="component" value="Unassembled WGS sequence"/>
</dbReference>
<keyword evidence="3" id="KW-1185">Reference proteome</keyword>
<evidence type="ECO:0000313" key="2">
    <source>
        <dbReference type="EMBL" id="VFS49215.1"/>
    </source>
</evidence>
<dbReference type="Proteomes" id="UP000373449">
    <property type="component" value="Unassembled WGS sequence"/>
</dbReference>
<reference evidence="1" key="2">
    <citation type="submission" date="2017-09" db="EMBL/GenBank/DDBJ databases">
        <title>FDA dAtabase for Regulatory Grade micrObial Sequences (FDA-ARGOS): Supporting development and validation of Infectious Disease Dx tests.</title>
        <authorList>
            <person name="Minogue T."/>
            <person name="Wolcott M."/>
            <person name="Wasieloski L."/>
            <person name="Aguilar W."/>
            <person name="Moore D."/>
            <person name="Tallon L.J."/>
            <person name="Sadzewicz L."/>
            <person name="Ott S."/>
            <person name="Zhao X."/>
            <person name="Nagaraj S."/>
            <person name="Vavikolanu K."/>
            <person name="Aluvathingal J."/>
            <person name="Nadendla S."/>
            <person name="Sichtig H."/>
        </authorList>
    </citation>
    <scope>NUCLEOTIDE SEQUENCE</scope>
    <source>
        <strain evidence="1">FDAARGOS_387</strain>
    </source>
</reference>
<reference evidence="2 4" key="3">
    <citation type="submission" date="2019-03" db="EMBL/GenBank/DDBJ databases">
        <authorList>
            <consortium name="Pathogen Informatics"/>
        </authorList>
    </citation>
    <scope>NUCLEOTIDE SEQUENCE [LARGE SCALE GENOMIC DNA]</scope>
    <source>
        <strain evidence="2 4">NCTC12282</strain>
    </source>
</reference>
<dbReference type="EMBL" id="CAADJA010000002">
    <property type="protein sequence ID" value="VFS49215.1"/>
    <property type="molecule type" value="Genomic_DNA"/>
</dbReference>
<gene>
    <name evidence="1" type="ORF">CRN84_12935</name>
    <name evidence="2" type="ORF">NCTC12282_03677</name>
</gene>
<accession>A0A2C6C1F8</accession>
<reference evidence="3" key="1">
    <citation type="submission" date="2017-09" db="EMBL/GenBank/DDBJ databases">
        <title>FDA dAtabase for Regulatory Grade micrObial Sequences (FDA-ARGOS): Supporting development and validation of Infectious Disease Dx tests.</title>
        <authorList>
            <person name="Minogue T."/>
            <person name="Wolcott M."/>
            <person name="Wasieloski L."/>
            <person name="Aguilar W."/>
            <person name="Moore D."/>
            <person name="Tallon L."/>
            <person name="Sadzewicz L."/>
            <person name="Ott S."/>
            <person name="Zhao X."/>
            <person name="Nagaraj S."/>
            <person name="Vavikolanu K."/>
            <person name="Aluvathingal J."/>
            <person name="Nadendla S."/>
            <person name="Sichtig H."/>
        </authorList>
    </citation>
    <scope>NUCLEOTIDE SEQUENCE [LARGE SCALE GENOMIC DNA]</scope>
    <source>
        <strain evidence="3">FDAARGOS_387</strain>
    </source>
</reference>
<sequence>MITYKNISSAFNDLALKQEERLSILRESASNLVNEYINSLGLEGVMWSDIKGKQNPYIETGWLEGGDFKRENVYRMRPDADLYLEFHVRTVVNDKPIGGDGVVVIVRIGIENDVLIIETGKKEFRFIVPLTGDLTRFHDVVESMKSLVMRTLRSVRHSVSFQ</sequence>
<organism evidence="1 3">
    <name type="scientific">Budvicia aquatica</name>
    <dbReference type="NCBI Taxonomy" id="82979"/>
    <lineage>
        <taxon>Bacteria</taxon>
        <taxon>Pseudomonadati</taxon>
        <taxon>Pseudomonadota</taxon>
        <taxon>Gammaproteobacteria</taxon>
        <taxon>Enterobacterales</taxon>
        <taxon>Budviciaceae</taxon>
        <taxon>Budvicia</taxon>
    </lineage>
</organism>
<evidence type="ECO:0000313" key="4">
    <source>
        <dbReference type="Proteomes" id="UP000373449"/>
    </source>
</evidence>
<name>A0A2C6C1F8_9GAMM</name>
<dbReference type="EMBL" id="PDDX01000001">
    <property type="protein sequence ID" value="PHI30180.1"/>
    <property type="molecule type" value="Genomic_DNA"/>
</dbReference>
<protein>
    <submittedName>
        <fullName evidence="1">Uncharacterized protein</fullName>
    </submittedName>
</protein>
<dbReference type="AlphaFoldDB" id="A0A2C6C1F8"/>
<proteinExistence type="predicted"/>
<evidence type="ECO:0000313" key="3">
    <source>
        <dbReference type="Proteomes" id="UP000224974"/>
    </source>
</evidence>
<dbReference type="RefSeq" id="WP_029096183.1">
    <property type="nucleotide sequence ID" value="NZ_CAADJA010000002.1"/>
</dbReference>
<evidence type="ECO:0000313" key="1">
    <source>
        <dbReference type="EMBL" id="PHI30180.1"/>
    </source>
</evidence>